<evidence type="ECO:0000313" key="3">
    <source>
        <dbReference type="Proteomes" id="UP000007488"/>
    </source>
</evidence>
<feature type="domain" description="CarD-like/TRCF RNAP-interacting" evidence="1">
    <location>
        <begin position="1"/>
        <end position="113"/>
    </location>
</feature>
<reference evidence="3" key="2">
    <citation type="submission" date="2011-02" db="EMBL/GenBank/DDBJ databases">
        <title>The complete genome of Syntrophobotulus glycolicus DSM 8271.</title>
        <authorList>
            <person name="Lucas S."/>
            <person name="Copeland A."/>
            <person name="Lapidus A."/>
            <person name="Bruce D."/>
            <person name="Goodwin L."/>
            <person name="Pitluck S."/>
            <person name="Kyrpides N."/>
            <person name="Mavromatis K."/>
            <person name="Pagani I."/>
            <person name="Ivanova N."/>
            <person name="Mikhailova N."/>
            <person name="Chertkov O."/>
            <person name="Held B."/>
            <person name="Detter J.C."/>
            <person name="Tapia R."/>
            <person name="Han C."/>
            <person name="Land M."/>
            <person name="Hauser L."/>
            <person name="Markowitz V."/>
            <person name="Cheng J.-F."/>
            <person name="Hugenholtz P."/>
            <person name="Woyke T."/>
            <person name="Wu D."/>
            <person name="Spring S."/>
            <person name="Schroeder M."/>
            <person name="Brambilla E."/>
            <person name="Klenk H.-P."/>
            <person name="Eisen J.A."/>
        </authorList>
    </citation>
    <scope>NUCLEOTIDE SEQUENCE [LARGE SCALE GENOMIC DNA]</scope>
    <source>
        <strain evidence="3">DSM 8271 / FlGlyR</strain>
    </source>
</reference>
<dbReference type="Pfam" id="PF02559">
    <property type="entry name" value="CarD_TRCF_RID"/>
    <property type="match status" value="1"/>
</dbReference>
<dbReference type="RefSeq" id="WP_013626229.1">
    <property type="nucleotide sequence ID" value="NC_015172.1"/>
</dbReference>
<evidence type="ECO:0000259" key="1">
    <source>
        <dbReference type="SMART" id="SM01058"/>
    </source>
</evidence>
<dbReference type="OrthoDB" id="9786074at2"/>
<sequence length="162" mass="18510">MFQVGDKILYPMHGICIIDAVEKKELFGQQELCYILNIQKANMKITIPVDKATKIGVRKVVGPEILENILNSFNLGDTDSNIFENQRYCKEINKKKFKTGNINQGTEIIRDLTRKSRRTKLGQDDTNMLDNARRVFVSELMEVKGLALEQAVYLLDEALNSK</sequence>
<dbReference type="PANTHER" id="PTHR38447">
    <property type="entry name" value="TRANSCRIPTION FACTOR YDEB-RELATED"/>
    <property type="match status" value="1"/>
</dbReference>
<protein>
    <submittedName>
        <fullName evidence="2">Transcriptional regulator, CarD family</fullName>
    </submittedName>
</protein>
<accession>F0T276</accession>
<gene>
    <name evidence="2" type="ordered locus">Sgly_3240</name>
</gene>
<organism evidence="2 3">
    <name type="scientific">Syntrophobotulus glycolicus (strain DSM 8271 / FlGlyR)</name>
    <dbReference type="NCBI Taxonomy" id="645991"/>
    <lineage>
        <taxon>Bacteria</taxon>
        <taxon>Bacillati</taxon>
        <taxon>Bacillota</taxon>
        <taxon>Clostridia</taxon>
        <taxon>Eubacteriales</taxon>
        <taxon>Desulfitobacteriaceae</taxon>
        <taxon>Syntrophobotulus</taxon>
    </lineage>
</organism>
<name>F0T276_SYNGF</name>
<dbReference type="InterPro" id="IPR042215">
    <property type="entry name" value="CarD-like_C"/>
</dbReference>
<dbReference type="GO" id="GO:0009303">
    <property type="term" value="P:rRNA transcription"/>
    <property type="evidence" value="ECO:0007669"/>
    <property type="project" value="TreeGrafter"/>
</dbReference>
<dbReference type="InterPro" id="IPR048792">
    <property type="entry name" value="CarD_C"/>
</dbReference>
<keyword evidence="3" id="KW-1185">Reference proteome</keyword>
<dbReference type="HOGENOM" id="CLU_048259_1_1_9"/>
<dbReference type="STRING" id="645991.Sgly_3240"/>
<dbReference type="Gene3D" id="2.40.10.170">
    <property type="match status" value="1"/>
</dbReference>
<dbReference type="SMART" id="SM01058">
    <property type="entry name" value="CarD_TRCF"/>
    <property type="match status" value="1"/>
</dbReference>
<dbReference type="EMBL" id="CP002547">
    <property type="protein sequence ID" value="ADY57504.1"/>
    <property type="molecule type" value="Genomic_DNA"/>
</dbReference>
<reference evidence="2 3" key="1">
    <citation type="journal article" date="2011" name="Stand. Genomic Sci.">
        <title>Complete genome sequence of Syntrophobotulus glycolicus type strain (FlGlyR).</title>
        <authorList>
            <person name="Han C."/>
            <person name="Mwirichia R."/>
            <person name="Chertkov O."/>
            <person name="Held B."/>
            <person name="Lapidus A."/>
            <person name="Nolan M."/>
            <person name="Lucas S."/>
            <person name="Hammon N."/>
            <person name="Deshpande S."/>
            <person name="Cheng J.F."/>
            <person name="Tapia R."/>
            <person name="Goodwin L."/>
            <person name="Pitluck S."/>
            <person name="Huntemann M."/>
            <person name="Liolios K."/>
            <person name="Ivanova N."/>
            <person name="Pagani I."/>
            <person name="Mavromatis K."/>
            <person name="Ovchinikova G."/>
            <person name="Pati A."/>
            <person name="Chen A."/>
            <person name="Palaniappan K."/>
            <person name="Land M."/>
            <person name="Hauser L."/>
            <person name="Brambilla E.M."/>
            <person name="Rohde M."/>
            <person name="Spring S."/>
            <person name="Sikorski J."/>
            <person name="Goker M."/>
            <person name="Woyke T."/>
            <person name="Bristow J."/>
            <person name="Eisen J.A."/>
            <person name="Markowitz V."/>
            <person name="Hugenholtz P."/>
            <person name="Kyrpides N.C."/>
            <person name="Klenk H.P."/>
            <person name="Detter J.C."/>
        </authorList>
    </citation>
    <scope>NUCLEOTIDE SEQUENCE [LARGE SCALE GENOMIC DNA]</scope>
    <source>
        <strain evidence="3">DSM 8271 / FlGlyR</strain>
    </source>
</reference>
<dbReference type="Pfam" id="PF21095">
    <property type="entry name" value="CarD_C"/>
    <property type="match status" value="1"/>
</dbReference>
<dbReference type="InterPro" id="IPR052531">
    <property type="entry name" value="CarD-like_regulator"/>
</dbReference>
<dbReference type="Gene3D" id="1.20.58.1290">
    <property type="entry name" value="CarD-like, C-terminal domain"/>
    <property type="match status" value="1"/>
</dbReference>
<proteinExistence type="predicted"/>
<dbReference type="PANTHER" id="PTHR38447:SF1">
    <property type="entry name" value="RNA POLYMERASE-BINDING TRANSCRIPTION FACTOR CARD"/>
    <property type="match status" value="1"/>
</dbReference>
<dbReference type="AlphaFoldDB" id="F0T276"/>
<dbReference type="InterPro" id="IPR036101">
    <property type="entry name" value="CarD-like/TRCF_RID_sf"/>
</dbReference>
<dbReference type="KEGG" id="sgy:Sgly_3240"/>
<dbReference type="eggNOG" id="COG1329">
    <property type="taxonomic scope" value="Bacteria"/>
</dbReference>
<dbReference type="SUPFAM" id="SSF141259">
    <property type="entry name" value="CarD-like"/>
    <property type="match status" value="1"/>
</dbReference>
<dbReference type="Proteomes" id="UP000007488">
    <property type="component" value="Chromosome"/>
</dbReference>
<dbReference type="InterPro" id="IPR003711">
    <property type="entry name" value="CarD-like/TRCF_RID"/>
</dbReference>
<evidence type="ECO:0000313" key="2">
    <source>
        <dbReference type="EMBL" id="ADY57504.1"/>
    </source>
</evidence>